<keyword evidence="3" id="KW-1185">Reference proteome</keyword>
<evidence type="ECO:0000313" key="3">
    <source>
        <dbReference type="Proteomes" id="UP000050794"/>
    </source>
</evidence>
<evidence type="ECO:0000313" key="4">
    <source>
        <dbReference type="WBParaSite" id="TCNE_0000142801-mRNA-1"/>
    </source>
</evidence>
<evidence type="ECO:0000313" key="2">
    <source>
        <dbReference type="EMBL" id="VDM26148.1"/>
    </source>
</evidence>
<reference evidence="4" key="1">
    <citation type="submission" date="2016-06" db="UniProtKB">
        <authorList>
            <consortium name="WormBaseParasite"/>
        </authorList>
    </citation>
    <scope>IDENTIFICATION</scope>
</reference>
<gene>
    <name evidence="2" type="ORF">TCNE_LOCUS1429</name>
</gene>
<reference evidence="2 3" key="2">
    <citation type="submission" date="2018-11" db="EMBL/GenBank/DDBJ databases">
        <authorList>
            <consortium name="Pathogen Informatics"/>
        </authorList>
    </citation>
    <scope>NUCLEOTIDE SEQUENCE [LARGE SCALE GENOMIC DNA]</scope>
</reference>
<dbReference type="AlphaFoldDB" id="A0A183TYV9"/>
<evidence type="ECO:0000256" key="1">
    <source>
        <dbReference type="SAM" id="MobiDB-lite"/>
    </source>
</evidence>
<dbReference type="EMBL" id="UYWY01001065">
    <property type="protein sequence ID" value="VDM26148.1"/>
    <property type="molecule type" value="Genomic_DNA"/>
</dbReference>
<sequence length="211" mass="23879">MTDHRRHDALHEAKRKREMLCEDVTVEVATVDSNDAVRRSDELSKQDSAGNQLPAESLPKEKKEGVKGEVKLETKIPNANESEEKTHFEQVNVVVRPAVSKGKRKSSLRWKNECHNRQLTEPTTHEETVTKDEREAQHDCGAANERTKFEMVAVESRPTVSKHRRKNLKWKDSDKEVRRNANGGTVEDSNNTQATADSDADKLVTQEEAGN</sequence>
<feature type="compositionally biased region" description="Polar residues" evidence="1">
    <location>
        <begin position="187"/>
        <end position="196"/>
    </location>
</feature>
<organism evidence="3 4">
    <name type="scientific">Toxocara canis</name>
    <name type="common">Canine roundworm</name>
    <dbReference type="NCBI Taxonomy" id="6265"/>
    <lineage>
        <taxon>Eukaryota</taxon>
        <taxon>Metazoa</taxon>
        <taxon>Ecdysozoa</taxon>
        <taxon>Nematoda</taxon>
        <taxon>Chromadorea</taxon>
        <taxon>Rhabditida</taxon>
        <taxon>Spirurina</taxon>
        <taxon>Ascaridomorpha</taxon>
        <taxon>Ascaridoidea</taxon>
        <taxon>Toxocaridae</taxon>
        <taxon>Toxocara</taxon>
    </lineage>
</organism>
<feature type="region of interest" description="Disordered" evidence="1">
    <location>
        <begin position="31"/>
        <end position="70"/>
    </location>
</feature>
<dbReference type="Proteomes" id="UP000050794">
    <property type="component" value="Unassembled WGS sequence"/>
</dbReference>
<accession>A0A183TYV9</accession>
<dbReference type="WBParaSite" id="TCNE_0000142801-mRNA-1">
    <property type="protein sequence ID" value="TCNE_0000142801-mRNA-1"/>
    <property type="gene ID" value="TCNE_0000142801"/>
</dbReference>
<feature type="compositionally biased region" description="Basic and acidic residues" evidence="1">
    <location>
        <begin position="35"/>
        <end position="45"/>
    </location>
</feature>
<protein>
    <submittedName>
        <fullName evidence="2 4">Uncharacterized protein</fullName>
    </submittedName>
</protein>
<proteinExistence type="predicted"/>
<feature type="compositionally biased region" description="Basic and acidic residues" evidence="1">
    <location>
        <begin position="110"/>
        <end position="138"/>
    </location>
</feature>
<name>A0A183TYV9_TOXCA</name>
<feature type="region of interest" description="Disordered" evidence="1">
    <location>
        <begin position="100"/>
        <end position="211"/>
    </location>
</feature>
<feature type="compositionally biased region" description="Basic and acidic residues" evidence="1">
    <location>
        <begin position="58"/>
        <end position="70"/>
    </location>
</feature>
<feature type="compositionally biased region" description="Basic and acidic residues" evidence="1">
    <location>
        <begin position="169"/>
        <end position="179"/>
    </location>
</feature>